<comment type="subcellular location">
    <subcellularLocation>
        <location evidence="9">Cytoplasm</location>
    </subcellularLocation>
</comment>
<evidence type="ECO:0000256" key="9">
    <source>
        <dbReference type="HAMAP-Rule" id="MF_00772"/>
    </source>
</evidence>
<comment type="function">
    <text evidence="9">Involved in the cellular defense against the biological effects of O6-methylguanine (O6-MeG) and O4-methylthymine (O4-MeT) in DNA. Repairs the methylated nucleobase in DNA by stoichiometrically transferring the methyl group to a cysteine residue in the enzyme. This is a suicide reaction: the enzyme is irreversibly inactivated.</text>
</comment>
<evidence type="ECO:0000256" key="8">
    <source>
        <dbReference type="ARBA" id="ARBA00049348"/>
    </source>
</evidence>
<dbReference type="CDD" id="cd06445">
    <property type="entry name" value="ATase"/>
    <property type="match status" value="1"/>
</dbReference>
<dbReference type="EMBL" id="JH651384">
    <property type="protein sequence ID" value="EIJ34563.1"/>
    <property type="molecule type" value="Genomic_DNA"/>
</dbReference>
<dbReference type="Proteomes" id="UP000005317">
    <property type="component" value="Unassembled WGS sequence"/>
</dbReference>
<keyword evidence="5 9" id="KW-0808">Transferase</keyword>
<dbReference type="PANTHER" id="PTHR10815:SF13">
    <property type="entry name" value="METHYLATED-DNA--PROTEIN-CYSTEINE METHYLTRANSFERASE"/>
    <property type="match status" value="1"/>
</dbReference>
<dbReference type="GO" id="GO:0032259">
    <property type="term" value="P:methylation"/>
    <property type="evidence" value="ECO:0007669"/>
    <property type="project" value="UniProtKB-KW"/>
</dbReference>
<evidence type="ECO:0000259" key="10">
    <source>
        <dbReference type="Pfam" id="PF01035"/>
    </source>
</evidence>
<gene>
    <name evidence="12" type="ORF">Thini_1989</name>
</gene>
<dbReference type="GO" id="GO:0005737">
    <property type="term" value="C:cytoplasm"/>
    <property type="evidence" value="ECO:0007669"/>
    <property type="project" value="UniProtKB-SubCell"/>
</dbReference>
<evidence type="ECO:0000256" key="7">
    <source>
        <dbReference type="ARBA" id="ARBA00023204"/>
    </source>
</evidence>
<keyword evidence="13" id="KW-1185">Reference proteome</keyword>
<dbReference type="OrthoDB" id="9811249at2"/>
<keyword evidence="6 9" id="KW-0227">DNA damage</keyword>
<dbReference type="Gene3D" id="3.30.160.70">
    <property type="entry name" value="Methylated DNA-protein cysteine methyltransferase domain"/>
    <property type="match status" value="1"/>
</dbReference>
<evidence type="ECO:0000256" key="1">
    <source>
        <dbReference type="ARBA" id="ARBA00001286"/>
    </source>
</evidence>
<dbReference type="RefSeq" id="WP_002708491.1">
    <property type="nucleotide sequence ID" value="NZ_JH651384.1"/>
</dbReference>
<evidence type="ECO:0000256" key="3">
    <source>
        <dbReference type="ARBA" id="ARBA00022490"/>
    </source>
</evidence>
<dbReference type="InterPro" id="IPR036388">
    <property type="entry name" value="WH-like_DNA-bd_sf"/>
</dbReference>
<protein>
    <recommendedName>
        <fullName evidence="9">Methylated-DNA--protein-cysteine methyltransferase</fullName>
        <ecNumber evidence="9">2.1.1.63</ecNumber>
    </recommendedName>
    <alternativeName>
        <fullName evidence="9">6-O-methylguanine-DNA methyltransferase</fullName>
        <shortName evidence="9">MGMT</shortName>
    </alternativeName>
    <alternativeName>
        <fullName evidence="9">O-6-methylguanine-DNA-alkyltransferase</fullName>
    </alternativeName>
</protein>
<dbReference type="AlphaFoldDB" id="A0A656HDX1"/>
<dbReference type="InterPro" id="IPR014048">
    <property type="entry name" value="MethylDNA_cys_MeTrfase_DNA-bd"/>
</dbReference>
<comment type="miscellaneous">
    <text evidence="9">This enzyme catalyzes only one turnover and therefore is not strictly catalytic. According to one definition, an enzyme is a biocatalyst that acts repeatedly and over many reaction cycles.</text>
</comment>
<feature type="active site" description="Nucleophile; methyl group acceptor" evidence="9">
    <location>
        <position position="130"/>
    </location>
</feature>
<dbReference type="EC" id="2.1.1.63" evidence="9"/>
<dbReference type="SUPFAM" id="SSF53155">
    <property type="entry name" value="Methylated DNA-protein cysteine methyltransferase domain"/>
    <property type="match status" value="1"/>
</dbReference>
<name>A0A656HDX1_THINJ</name>
<dbReference type="InterPro" id="IPR001497">
    <property type="entry name" value="MethylDNA_cys_MeTrfase_AS"/>
</dbReference>
<dbReference type="InterPro" id="IPR008332">
    <property type="entry name" value="MethylG_MeTrfase_N"/>
</dbReference>
<evidence type="ECO:0000256" key="2">
    <source>
        <dbReference type="ARBA" id="ARBA00008711"/>
    </source>
</evidence>
<sequence length="166" mass="17962">MNATFEIWASPIGHLSIAADESAVLALAFTGNWPRILAAFGSIREGGNHLTRQTVVQLQEYFAGTRQVFDLPLRPAGSDFQRRAWQALQAIPYGETRNYAQQAEALGQPQAARAIGTANGQNPISILIPCHRVIAKSGKLAGYAGGIAAKHYLLQLESKAPELRLL</sequence>
<dbReference type="InterPro" id="IPR036217">
    <property type="entry name" value="MethylDNA_cys_MeTrfase_DNAb"/>
</dbReference>
<evidence type="ECO:0000313" key="12">
    <source>
        <dbReference type="EMBL" id="EIJ34563.1"/>
    </source>
</evidence>
<keyword evidence="3 9" id="KW-0963">Cytoplasm</keyword>
<dbReference type="Pfam" id="PF02870">
    <property type="entry name" value="Methyltransf_1N"/>
    <property type="match status" value="1"/>
</dbReference>
<accession>A0A656HDX1</accession>
<dbReference type="PANTHER" id="PTHR10815">
    <property type="entry name" value="METHYLATED-DNA--PROTEIN-CYSTEINE METHYLTRANSFERASE"/>
    <property type="match status" value="1"/>
</dbReference>
<dbReference type="InterPro" id="IPR023546">
    <property type="entry name" value="MGMT"/>
</dbReference>
<proteinExistence type="inferred from homology"/>
<comment type="similarity">
    <text evidence="2 9">Belongs to the MGMT family.</text>
</comment>
<dbReference type="PROSITE" id="PS00374">
    <property type="entry name" value="MGMT"/>
    <property type="match status" value="1"/>
</dbReference>
<dbReference type="NCBIfam" id="TIGR00589">
    <property type="entry name" value="ogt"/>
    <property type="match status" value="1"/>
</dbReference>
<dbReference type="HAMAP" id="MF_00772">
    <property type="entry name" value="OGT"/>
    <property type="match status" value="1"/>
</dbReference>
<dbReference type="Pfam" id="PF01035">
    <property type="entry name" value="DNA_binding_1"/>
    <property type="match status" value="1"/>
</dbReference>
<feature type="domain" description="Methylguanine DNA methyltransferase ribonuclease-like" evidence="11">
    <location>
        <begin position="9"/>
        <end position="75"/>
    </location>
</feature>
<comment type="catalytic activity">
    <reaction evidence="1 9">
        <text>a 4-O-methyl-thymidine in DNA + L-cysteinyl-[protein] = a thymidine in DNA + S-methyl-L-cysteinyl-[protein]</text>
        <dbReference type="Rhea" id="RHEA:53428"/>
        <dbReference type="Rhea" id="RHEA-COMP:10131"/>
        <dbReference type="Rhea" id="RHEA-COMP:10132"/>
        <dbReference type="Rhea" id="RHEA-COMP:13555"/>
        <dbReference type="Rhea" id="RHEA-COMP:13556"/>
        <dbReference type="ChEBI" id="CHEBI:29950"/>
        <dbReference type="ChEBI" id="CHEBI:82612"/>
        <dbReference type="ChEBI" id="CHEBI:137386"/>
        <dbReference type="ChEBI" id="CHEBI:137387"/>
        <dbReference type="EC" id="2.1.1.63"/>
    </reaction>
</comment>
<comment type="catalytic activity">
    <reaction evidence="8 9">
        <text>a 6-O-methyl-2'-deoxyguanosine in DNA + L-cysteinyl-[protein] = S-methyl-L-cysteinyl-[protein] + a 2'-deoxyguanosine in DNA</text>
        <dbReference type="Rhea" id="RHEA:24000"/>
        <dbReference type="Rhea" id="RHEA-COMP:10131"/>
        <dbReference type="Rhea" id="RHEA-COMP:10132"/>
        <dbReference type="Rhea" id="RHEA-COMP:11367"/>
        <dbReference type="Rhea" id="RHEA-COMP:11368"/>
        <dbReference type="ChEBI" id="CHEBI:29950"/>
        <dbReference type="ChEBI" id="CHEBI:82612"/>
        <dbReference type="ChEBI" id="CHEBI:85445"/>
        <dbReference type="ChEBI" id="CHEBI:85448"/>
        <dbReference type="EC" id="2.1.1.63"/>
    </reaction>
</comment>
<dbReference type="GO" id="GO:0006307">
    <property type="term" value="P:DNA alkylation repair"/>
    <property type="evidence" value="ECO:0007669"/>
    <property type="project" value="UniProtKB-UniRule"/>
</dbReference>
<evidence type="ECO:0000256" key="5">
    <source>
        <dbReference type="ARBA" id="ARBA00022679"/>
    </source>
</evidence>
<organism evidence="12 13">
    <name type="scientific">Thiothrix nivea (strain ATCC 35100 / DSM 5205 / JP2)</name>
    <dbReference type="NCBI Taxonomy" id="870187"/>
    <lineage>
        <taxon>Bacteria</taxon>
        <taxon>Pseudomonadati</taxon>
        <taxon>Pseudomonadota</taxon>
        <taxon>Gammaproteobacteria</taxon>
        <taxon>Thiotrichales</taxon>
        <taxon>Thiotrichaceae</taxon>
        <taxon>Thiothrix</taxon>
    </lineage>
</organism>
<dbReference type="FunFam" id="1.10.10.10:FF:000214">
    <property type="entry name" value="Methylated-DNA--protein-cysteine methyltransferase"/>
    <property type="match status" value="1"/>
</dbReference>
<keyword evidence="4 9" id="KW-0489">Methyltransferase</keyword>
<evidence type="ECO:0000256" key="4">
    <source>
        <dbReference type="ARBA" id="ARBA00022603"/>
    </source>
</evidence>
<dbReference type="SUPFAM" id="SSF46767">
    <property type="entry name" value="Methylated DNA-protein cysteine methyltransferase, C-terminal domain"/>
    <property type="match status" value="1"/>
</dbReference>
<keyword evidence="7 9" id="KW-0234">DNA repair</keyword>
<evidence type="ECO:0000259" key="11">
    <source>
        <dbReference type="Pfam" id="PF02870"/>
    </source>
</evidence>
<dbReference type="Gene3D" id="1.10.10.10">
    <property type="entry name" value="Winged helix-like DNA-binding domain superfamily/Winged helix DNA-binding domain"/>
    <property type="match status" value="1"/>
</dbReference>
<feature type="domain" description="Methylated-DNA-[protein]-cysteine S-methyltransferase DNA binding" evidence="10">
    <location>
        <begin position="79"/>
        <end position="158"/>
    </location>
</feature>
<dbReference type="GO" id="GO:0003908">
    <property type="term" value="F:methylated-DNA-[protein]-cysteine S-methyltransferase activity"/>
    <property type="evidence" value="ECO:0007669"/>
    <property type="project" value="UniProtKB-UniRule"/>
</dbReference>
<reference evidence="13" key="1">
    <citation type="journal article" date="2011" name="Stand. Genomic Sci.">
        <title>Genome sequence of the filamentous, gliding Thiothrix nivea neotype strain (JP2(T)).</title>
        <authorList>
            <person name="Lapidus A."/>
            <person name="Nolan M."/>
            <person name="Lucas S."/>
            <person name="Glavina Del Rio T."/>
            <person name="Tice H."/>
            <person name="Cheng J.F."/>
            <person name="Tapia R."/>
            <person name="Han C."/>
            <person name="Goodwin L."/>
            <person name="Pitluck S."/>
            <person name="Liolios K."/>
            <person name="Pagani I."/>
            <person name="Ivanova N."/>
            <person name="Huntemann M."/>
            <person name="Mavromatis K."/>
            <person name="Mikhailova N."/>
            <person name="Pati A."/>
            <person name="Chen A."/>
            <person name="Palaniappan K."/>
            <person name="Land M."/>
            <person name="Brambilla E.M."/>
            <person name="Rohde M."/>
            <person name="Abt B."/>
            <person name="Verbarg S."/>
            <person name="Goker M."/>
            <person name="Bristow J."/>
            <person name="Eisen J.A."/>
            <person name="Markowitz V."/>
            <person name="Hugenholtz P."/>
            <person name="Kyrpides N.C."/>
            <person name="Klenk H.P."/>
            <person name="Woyke T."/>
        </authorList>
    </citation>
    <scope>NUCLEOTIDE SEQUENCE [LARGE SCALE GENOMIC DNA]</scope>
    <source>
        <strain evidence="13">ATCC 35100 / DSM 5205 / JP2</strain>
    </source>
</reference>
<evidence type="ECO:0000256" key="6">
    <source>
        <dbReference type="ARBA" id="ARBA00022763"/>
    </source>
</evidence>
<evidence type="ECO:0000313" key="13">
    <source>
        <dbReference type="Proteomes" id="UP000005317"/>
    </source>
</evidence>
<dbReference type="InterPro" id="IPR036631">
    <property type="entry name" value="MGMT_N_sf"/>
</dbReference>